<comment type="subcellular location">
    <subcellularLocation>
        <location evidence="1">Membrane</location>
        <topology evidence="1">Multi-pass membrane protein</topology>
    </subcellularLocation>
</comment>
<feature type="region of interest" description="Disordered" evidence="17">
    <location>
        <begin position="298"/>
        <end position="320"/>
    </location>
</feature>
<keyword evidence="14" id="KW-0406">Ion transport</keyword>
<proteinExistence type="inferred from homology"/>
<comment type="caution">
    <text evidence="20">The sequence shown here is derived from an EMBL/GenBank/DDBJ whole genome shotgun (WGS) entry which is preliminary data.</text>
</comment>
<feature type="transmembrane region" description="Helical" evidence="18">
    <location>
        <begin position="80"/>
        <end position="99"/>
    </location>
</feature>
<evidence type="ECO:0000256" key="4">
    <source>
        <dbReference type="ARBA" id="ARBA00022449"/>
    </source>
</evidence>
<evidence type="ECO:0000256" key="9">
    <source>
        <dbReference type="ARBA" id="ARBA00022837"/>
    </source>
</evidence>
<organism evidence="20 21">
    <name type="scientific">Dreissena polymorpha</name>
    <name type="common">Zebra mussel</name>
    <name type="synonym">Mytilus polymorpha</name>
    <dbReference type="NCBI Taxonomy" id="45954"/>
    <lineage>
        <taxon>Eukaryota</taxon>
        <taxon>Metazoa</taxon>
        <taxon>Spiralia</taxon>
        <taxon>Lophotrochozoa</taxon>
        <taxon>Mollusca</taxon>
        <taxon>Bivalvia</taxon>
        <taxon>Autobranchia</taxon>
        <taxon>Heteroconchia</taxon>
        <taxon>Euheterodonta</taxon>
        <taxon>Imparidentia</taxon>
        <taxon>Neoheterodontei</taxon>
        <taxon>Myida</taxon>
        <taxon>Dreissenoidea</taxon>
        <taxon>Dreissenidae</taxon>
        <taxon>Dreissena</taxon>
    </lineage>
</organism>
<dbReference type="InterPro" id="IPR004837">
    <property type="entry name" value="NaCa_Exmemb"/>
</dbReference>
<dbReference type="InterPro" id="IPR004481">
    <property type="entry name" value="K/Na/Ca-exchanger"/>
</dbReference>
<evidence type="ECO:0000256" key="2">
    <source>
        <dbReference type="ARBA" id="ARBA00005364"/>
    </source>
</evidence>
<dbReference type="NCBIfam" id="TIGR00367">
    <property type="entry name" value="calcium/sodium antiporter"/>
    <property type="match status" value="1"/>
</dbReference>
<keyword evidence="15 18" id="KW-0472">Membrane</keyword>
<feature type="transmembrane region" description="Helical" evidence="18">
    <location>
        <begin position="7"/>
        <end position="26"/>
    </location>
</feature>
<dbReference type="Gene3D" id="1.20.1420.30">
    <property type="entry name" value="NCX, central ion-binding region"/>
    <property type="match status" value="2"/>
</dbReference>
<keyword evidence="10" id="KW-0769">Symport</keyword>
<dbReference type="FunFam" id="1.20.1420.30:FF:000018">
    <property type="entry name" value="Sodium/potassium/calcium exchanger 2"/>
    <property type="match status" value="1"/>
</dbReference>
<feature type="transmembrane region" description="Helical" evidence="18">
    <location>
        <begin position="157"/>
        <end position="177"/>
    </location>
</feature>
<accession>A0A9D3YYH6</accession>
<evidence type="ECO:0000313" key="20">
    <source>
        <dbReference type="EMBL" id="KAH3707335.1"/>
    </source>
</evidence>
<comment type="similarity">
    <text evidence="2">Belongs to the Ca(2+):cation antiporter (CaCA) (TC 2.A.19) family. SLC24A subfamily.</text>
</comment>
<dbReference type="Pfam" id="PF01699">
    <property type="entry name" value="Na_Ca_ex"/>
    <property type="match status" value="2"/>
</dbReference>
<evidence type="ECO:0000256" key="12">
    <source>
        <dbReference type="ARBA" id="ARBA00022989"/>
    </source>
</evidence>
<keyword evidence="12 18" id="KW-1133">Transmembrane helix</keyword>
<evidence type="ECO:0000256" key="8">
    <source>
        <dbReference type="ARBA" id="ARBA00022729"/>
    </source>
</evidence>
<evidence type="ECO:0000256" key="10">
    <source>
        <dbReference type="ARBA" id="ARBA00022847"/>
    </source>
</evidence>
<evidence type="ECO:0000256" key="11">
    <source>
        <dbReference type="ARBA" id="ARBA00022958"/>
    </source>
</evidence>
<keyword evidence="13" id="KW-0915">Sodium</keyword>
<feature type="transmembrane region" description="Helical" evidence="18">
    <location>
        <begin position="464"/>
        <end position="482"/>
    </location>
</feature>
<keyword evidence="16" id="KW-0739">Sodium transport</keyword>
<evidence type="ECO:0000313" key="21">
    <source>
        <dbReference type="Proteomes" id="UP000828390"/>
    </source>
</evidence>
<evidence type="ECO:0000256" key="16">
    <source>
        <dbReference type="ARBA" id="ARBA00023201"/>
    </source>
</evidence>
<feature type="transmembrane region" description="Helical" evidence="18">
    <location>
        <begin position="494"/>
        <end position="514"/>
    </location>
</feature>
<name>A0A9D3YYH6_DREPO</name>
<evidence type="ECO:0000259" key="19">
    <source>
        <dbReference type="Pfam" id="PF01699"/>
    </source>
</evidence>
<evidence type="ECO:0000256" key="14">
    <source>
        <dbReference type="ARBA" id="ARBA00023065"/>
    </source>
</evidence>
<dbReference type="OrthoDB" id="2127281at2759"/>
<dbReference type="GO" id="GO:0006874">
    <property type="term" value="P:intracellular calcium ion homeostasis"/>
    <property type="evidence" value="ECO:0007669"/>
    <property type="project" value="TreeGrafter"/>
</dbReference>
<feature type="transmembrane region" description="Helical" evidence="18">
    <location>
        <begin position="396"/>
        <end position="418"/>
    </location>
</feature>
<keyword evidence="9" id="KW-0106">Calcium</keyword>
<keyword evidence="8" id="KW-0732">Signal</keyword>
<keyword evidence="4" id="KW-0050">Antiport</keyword>
<evidence type="ECO:0000256" key="13">
    <source>
        <dbReference type="ARBA" id="ARBA00023053"/>
    </source>
</evidence>
<evidence type="ECO:0000256" key="17">
    <source>
        <dbReference type="SAM" id="MobiDB-lite"/>
    </source>
</evidence>
<feature type="transmembrane region" description="Helical" evidence="18">
    <location>
        <begin position="209"/>
        <end position="228"/>
    </location>
</feature>
<feature type="transmembrane region" description="Helical" evidence="18">
    <location>
        <begin position="361"/>
        <end position="384"/>
    </location>
</feature>
<feature type="transmembrane region" description="Helical" evidence="18">
    <location>
        <begin position="120"/>
        <end position="145"/>
    </location>
</feature>
<dbReference type="Proteomes" id="UP000828390">
    <property type="component" value="Unassembled WGS sequence"/>
</dbReference>
<dbReference type="InterPro" id="IPR044880">
    <property type="entry name" value="NCX_ion-bd_dom_sf"/>
</dbReference>
<evidence type="ECO:0000256" key="3">
    <source>
        <dbReference type="ARBA" id="ARBA00022448"/>
    </source>
</evidence>
<keyword evidence="6" id="KW-0109">Calcium transport</keyword>
<reference evidence="20" key="2">
    <citation type="submission" date="2020-11" db="EMBL/GenBank/DDBJ databases">
        <authorList>
            <person name="McCartney M.A."/>
            <person name="Auch B."/>
            <person name="Kono T."/>
            <person name="Mallez S."/>
            <person name="Becker A."/>
            <person name="Gohl D.M."/>
            <person name="Silverstein K.A.T."/>
            <person name="Koren S."/>
            <person name="Bechman K.B."/>
            <person name="Herman A."/>
            <person name="Abrahante J.E."/>
            <person name="Garbe J."/>
        </authorList>
    </citation>
    <scope>NUCLEOTIDE SEQUENCE</scope>
    <source>
        <strain evidence="20">Duluth1</strain>
        <tissue evidence="20">Whole animal</tissue>
    </source>
</reference>
<evidence type="ECO:0000256" key="5">
    <source>
        <dbReference type="ARBA" id="ARBA00022538"/>
    </source>
</evidence>
<keyword evidence="5" id="KW-0633">Potassium transport</keyword>
<keyword evidence="11" id="KW-0630">Potassium</keyword>
<feature type="transmembrane region" description="Helical" evidence="18">
    <location>
        <begin position="430"/>
        <end position="452"/>
    </location>
</feature>
<evidence type="ECO:0000256" key="7">
    <source>
        <dbReference type="ARBA" id="ARBA00022692"/>
    </source>
</evidence>
<feature type="transmembrane region" description="Helical" evidence="18">
    <location>
        <begin position="184"/>
        <end position="203"/>
    </location>
</feature>
<dbReference type="FunFam" id="1.20.1420.30:FF:000009">
    <property type="entry name" value="sodium/potassium/calcium exchanger 5 isoform X2"/>
    <property type="match status" value="1"/>
</dbReference>
<feature type="compositionally biased region" description="Polar residues" evidence="17">
    <location>
        <begin position="298"/>
        <end position="313"/>
    </location>
</feature>
<keyword evidence="3" id="KW-0813">Transport</keyword>
<protein>
    <recommendedName>
        <fullName evidence="19">Sodium/calcium exchanger membrane region domain-containing protein</fullName>
    </recommendedName>
</protein>
<dbReference type="AlphaFoldDB" id="A0A9D3YYH6"/>
<dbReference type="GO" id="GO:0008273">
    <property type="term" value="F:calcium, potassium:sodium antiporter activity"/>
    <property type="evidence" value="ECO:0007669"/>
    <property type="project" value="TreeGrafter"/>
</dbReference>
<reference evidence="20" key="1">
    <citation type="journal article" date="2019" name="bioRxiv">
        <title>The Genome of the Zebra Mussel, Dreissena polymorpha: A Resource for Invasive Species Research.</title>
        <authorList>
            <person name="McCartney M.A."/>
            <person name="Auch B."/>
            <person name="Kono T."/>
            <person name="Mallez S."/>
            <person name="Zhang Y."/>
            <person name="Obille A."/>
            <person name="Becker A."/>
            <person name="Abrahante J.E."/>
            <person name="Garbe J."/>
            <person name="Badalamenti J.P."/>
            <person name="Herman A."/>
            <person name="Mangelson H."/>
            <person name="Liachko I."/>
            <person name="Sullivan S."/>
            <person name="Sone E.D."/>
            <person name="Koren S."/>
            <person name="Silverstein K.A.T."/>
            <person name="Beckman K.B."/>
            <person name="Gohl D.M."/>
        </authorList>
    </citation>
    <scope>NUCLEOTIDE SEQUENCE</scope>
    <source>
        <strain evidence="20">Duluth1</strain>
        <tissue evidence="20">Whole animal</tissue>
    </source>
</reference>
<dbReference type="PANTHER" id="PTHR10846">
    <property type="entry name" value="SODIUM/POTASSIUM/CALCIUM EXCHANGER"/>
    <property type="match status" value="1"/>
</dbReference>
<dbReference type="EMBL" id="JAIWYP010000014">
    <property type="protein sequence ID" value="KAH3707335.1"/>
    <property type="molecule type" value="Genomic_DNA"/>
</dbReference>
<feature type="domain" description="Sodium/calcium exchanger membrane region" evidence="19">
    <location>
        <begin position="361"/>
        <end position="508"/>
    </location>
</feature>
<dbReference type="GO" id="GO:0015293">
    <property type="term" value="F:symporter activity"/>
    <property type="evidence" value="ECO:0007669"/>
    <property type="project" value="UniProtKB-KW"/>
</dbReference>
<evidence type="ECO:0000256" key="15">
    <source>
        <dbReference type="ARBA" id="ARBA00023136"/>
    </source>
</evidence>
<dbReference type="GO" id="GO:0005886">
    <property type="term" value="C:plasma membrane"/>
    <property type="evidence" value="ECO:0007669"/>
    <property type="project" value="TreeGrafter"/>
</dbReference>
<sequence length="530" mass="59111">MARRRSSIRVTLIGVICILFLGLSFWNEVIYQVNQDSTSEDRNAHGPSRHLLATLPNCTPRAIEQFPRDLFSMKQRKEGAIILHISVAFYMFLGFALLCDDYFVPALEIICEVLHIQSDVAGATFMAAGSSAPELATSIIAVFIAKDDIGVGTVVGSAVYNIMFVISICALFAGTVVHLNWWPLLRDCVFYSLSVAALAVVLIDEEVYWFESLTFLLLYCFYILIMYYNTNLETRFKKWFKCCCKGNKNVTQIQLTLTPVKCKTDIQCNVAIMETVFVSDEASDEEEMTAEDAPFISKSATDTSKSNGSQPMQESHDTEKSVLSRPSSCWKLPLWLISLPLKLLFFVTIPDCTKPRWSRWFVVTFLMSLVWLSALSYLMVWMITIIGYTAGIADTIMGLTLIAFGVSLPDVITSLIVVRTGHGDMAVSNAVGSNVFDILVCLGVPWLLLSAIRRGEPIQVYSGGLVYATLTLLGTVAFLLLATHFNGWRLTKPFGVILMIVYLAFTALTSLYELNMFGYVHPKECLSSYD</sequence>
<keyword evidence="21" id="KW-1185">Reference proteome</keyword>
<evidence type="ECO:0000256" key="6">
    <source>
        <dbReference type="ARBA" id="ARBA00022568"/>
    </source>
</evidence>
<gene>
    <name evidence="20" type="ORF">DPMN_066737</name>
</gene>
<evidence type="ECO:0000256" key="18">
    <source>
        <dbReference type="SAM" id="Phobius"/>
    </source>
</evidence>
<feature type="domain" description="Sodium/calcium exchanger membrane region" evidence="19">
    <location>
        <begin position="87"/>
        <end position="227"/>
    </location>
</feature>
<dbReference type="PANTHER" id="PTHR10846:SF74">
    <property type="entry name" value="SODIUM_POTASSIUM_CALCIUM EXCHANGER CG1090-RELATED"/>
    <property type="match status" value="1"/>
</dbReference>
<dbReference type="GO" id="GO:0005262">
    <property type="term" value="F:calcium channel activity"/>
    <property type="evidence" value="ECO:0007669"/>
    <property type="project" value="TreeGrafter"/>
</dbReference>
<evidence type="ECO:0000256" key="1">
    <source>
        <dbReference type="ARBA" id="ARBA00004141"/>
    </source>
</evidence>
<keyword evidence="7 18" id="KW-0812">Transmembrane</keyword>